<comment type="subcellular location">
    <subcellularLocation>
        <location evidence="1">Membrane</location>
        <topology evidence="1">Multi-pass membrane protein</topology>
    </subcellularLocation>
</comment>
<feature type="transmembrane region" description="Helical" evidence="5">
    <location>
        <begin position="12"/>
        <end position="35"/>
    </location>
</feature>
<feature type="transmembrane region" description="Helical" evidence="5">
    <location>
        <begin position="381"/>
        <end position="399"/>
    </location>
</feature>
<feature type="transmembrane region" description="Helical" evidence="5">
    <location>
        <begin position="47"/>
        <end position="65"/>
    </location>
</feature>
<dbReference type="PANTHER" id="PTHR37422">
    <property type="entry name" value="TEICHURONIC ACID BIOSYNTHESIS PROTEIN TUAE"/>
    <property type="match status" value="1"/>
</dbReference>
<keyword evidence="8" id="KW-1185">Reference proteome</keyword>
<evidence type="ECO:0000256" key="1">
    <source>
        <dbReference type="ARBA" id="ARBA00004141"/>
    </source>
</evidence>
<accession>A0A6G8QD45</accession>
<feature type="transmembrane region" description="Helical" evidence="5">
    <location>
        <begin position="216"/>
        <end position="242"/>
    </location>
</feature>
<dbReference type="RefSeq" id="WP_166178482.1">
    <property type="nucleotide sequence ID" value="NZ_CP045119.1"/>
</dbReference>
<evidence type="ECO:0000256" key="3">
    <source>
        <dbReference type="ARBA" id="ARBA00022989"/>
    </source>
</evidence>
<evidence type="ECO:0000313" key="8">
    <source>
        <dbReference type="Proteomes" id="UP000501452"/>
    </source>
</evidence>
<dbReference type="Proteomes" id="UP000501452">
    <property type="component" value="Chromosome"/>
</dbReference>
<evidence type="ECO:0000259" key="6">
    <source>
        <dbReference type="Pfam" id="PF04932"/>
    </source>
</evidence>
<evidence type="ECO:0000256" key="2">
    <source>
        <dbReference type="ARBA" id="ARBA00022692"/>
    </source>
</evidence>
<feature type="transmembrane region" description="Helical" evidence="5">
    <location>
        <begin position="80"/>
        <end position="100"/>
    </location>
</feature>
<feature type="transmembrane region" description="Helical" evidence="5">
    <location>
        <begin position="249"/>
        <end position="265"/>
    </location>
</feature>
<keyword evidence="4 5" id="KW-0472">Membrane</keyword>
<feature type="domain" description="O-antigen ligase-related" evidence="6">
    <location>
        <begin position="255"/>
        <end position="388"/>
    </location>
</feature>
<keyword evidence="3 5" id="KW-1133">Transmembrane helix</keyword>
<dbReference type="GO" id="GO:0016020">
    <property type="term" value="C:membrane"/>
    <property type="evidence" value="ECO:0007669"/>
    <property type="project" value="UniProtKB-SubCell"/>
</dbReference>
<evidence type="ECO:0000313" key="7">
    <source>
        <dbReference type="EMBL" id="QIN84373.1"/>
    </source>
</evidence>
<dbReference type="AlphaFoldDB" id="A0A6G8QD45"/>
<reference evidence="7 8" key="1">
    <citation type="submission" date="2019-10" db="EMBL/GenBank/DDBJ databases">
        <title>Rubrobacter sp nov SCSIO 52090 isolated from a deep-sea sediment in the South China Sea.</title>
        <authorList>
            <person name="Chen R.W."/>
        </authorList>
    </citation>
    <scope>NUCLEOTIDE SEQUENCE [LARGE SCALE GENOMIC DNA]</scope>
    <source>
        <strain evidence="7 8">SCSIO 52909</strain>
    </source>
</reference>
<dbReference type="InterPro" id="IPR051533">
    <property type="entry name" value="WaaL-like"/>
</dbReference>
<evidence type="ECO:0000256" key="4">
    <source>
        <dbReference type="ARBA" id="ARBA00023136"/>
    </source>
</evidence>
<proteinExistence type="predicted"/>
<feature type="transmembrane region" description="Helical" evidence="5">
    <location>
        <begin position="438"/>
        <end position="455"/>
    </location>
</feature>
<feature type="transmembrane region" description="Helical" evidence="5">
    <location>
        <begin position="143"/>
        <end position="162"/>
    </location>
</feature>
<feature type="transmembrane region" description="Helical" evidence="5">
    <location>
        <begin position="411"/>
        <end position="432"/>
    </location>
</feature>
<dbReference type="KEGG" id="rub:GBA63_18300"/>
<feature type="transmembrane region" description="Helical" evidence="5">
    <location>
        <begin position="174"/>
        <end position="196"/>
    </location>
</feature>
<dbReference type="InterPro" id="IPR007016">
    <property type="entry name" value="O-antigen_ligase-rel_domated"/>
</dbReference>
<organism evidence="7 8">
    <name type="scientific">Rubrobacter tropicus</name>
    <dbReference type="NCBI Taxonomy" id="2653851"/>
    <lineage>
        <taxon>Bacteria</taxon>
        <taxon>Bacillati</taxon>
        <taxon>Actinomycetota</taxon>
        <taxon>Rubrobacteria</taxon>
        <taxon>Rubrobacterales</taxon>
        <taxon>Rubrobacteraceae</taxon>
        <taxon>Rubrobacter</taxon>
    </lineage>
</organism>
<feature type="transmembrane region" description="Helical" evidence="5">
    <location>
        <begin position="271"/>
        <end position="289"/>
    </location>
</feature>
<dbReference type="Pfam" id="PF04932">
    <property type="entry name" value="Wzy_C"/>
    <property type="match status" value="1"/>
</dbReference>
<name>A0A6G8QD45_9ACTN</name>
<feature type="transmembrane region" description="Helical" evidence="5">
    <location>
        <begin position="296"/>
        <end position="314"/>
    </location>
</feature>
<gene>
    <name evidence="7" type="ORF">GBA63_18300</name>
</gene>
<evidence type="ECO:0000256" key="5">
    <source>
        <dbReference type="SAM" id="Phobius"/>
    </source>
</evidence>
<sequence length="485" mass="53181">MLQARLGDDVVSLILLGAIATTAGLPALLLVGWKVTRPPFHVLSFRWLYLVWVLLLGASSVWNLSRDVRFSVEEAGADNYVRLAFLSLGVLLLLAVGARYRFAFFSDLRTGVLGLFSLFATWGLLSTLWSVSSAGTLIKASEYCAMLAVFALTVSLIASTVRDPRSQPYAVKKVFDFGWFLIFSLIASVYLGMLVWPEYAIMSGYREGILGFWIQGALPAIAANSVGHIGAVMGIVAIVRLLFWPGSKVLYGSLLAVSLVTMVLTQSRSPILALCVAVIVVLVAGRRFGLLLLSGGLMGVAFLTRYSHLIYAFMQRNQTDENLASLTGRVDYWRSSIEALGNSPLGGYGANVGGRYVLQDALGEDVSTVHSTWVEVALDTGIVGLLLFSLALAATWFWLIRLYPYVVRHKLARLLWFESLGVLTILCVRSFFAVDLVWSWHVLTFGLVLVFISVMRRQVVGTTHAGDVVAQPVPAARRRRSGVYR</sequence>
<dbReference type="EMBL" id="CP045119">
    <property type="protein sequence ID" value="QIN84373.1"/>
    <property type="molecule type" value="Genomic_DNA"/>
</dbReference>
<feature type="transmembrane region" description="Helical" evidence="5">
    <location>
        <begin position="112"/>
        <end position="131"/>
    </location>
</feature>
<dbReference type="PANTHER" id="PTHR37422:SF13">
    <property type="entry name" value="LIPOPOLYSACCHARIDE BIOSYNTHESIS PROTEIN PA4999-RELATED"/>
    <property type="match status" value="1"/>
</dbReference>
<protein>
    <recommendedName>
        <fullName evidence="6">O-antigen ligase-related domain-containing protein</fullName>
    </recommendedName>
</protein>
<keyword evidence="2 5" id="KW-0812">Transmembrane</keyword>